<evidence type="ECO:0000313" key="12">
    <source>
        <dbReference type="Ensembl" id="ENSCWAP00000026085.1"/>
    </source>
</evidence>
<keyword evidence="6 11" id="KW-1133">Transmembrane helix</keyword>
<dbReference type="PANTHER" id="PTHR24062">
    <property type="entry name" value="VOMERONASAL TYPE-1 RECEPTOR"/>
    <property type="match status" value="1"/>
</dbReference>
<proteinExistence type="inferred from homology"/>
<evidence type="ECO:0000256" key="1">
    <source>
        <dbReference type="ARBA" id="ARBA00004651"/>
    </source>
</evidence>
<keyword evidence="7 11" id="KW-0297">G-protein coupled receptor</keyword>
<keyword evidence="10 11" id="KW-0807">Transducer</keyword>
<dbReference type="GO" id="GO:0016503">
    <property type="term" value="F:pheromone receptor activity"/>
    <property type="evidence" value="ECO:0007669"/>
    <property type="project" value="InterPro"/>
</dbReference>
<evidence type="ECO:0000256" key="9">
    <source>
        <dbReference type="ARBA" id="ARBA00023170"/>
    </source>
</evidence>
<feature type="transmembrane region" description="Helical" evidence="11">
    <location>
        <begin position="121"/>
        <end position="142"/>
    </location>
</feature>
<dbReference type="PRINTS" id="PR01534">
    <property type="entry name" value="VOMERONASL1R"/>
</dbReference>
<dbReference type="AlphaFoldDB" id="A0A8C3YNL2"/>
<protein>
    <recommendedName>
        <fullName evidence="11">Vomeronasal type-1 receptor</fullName>
    </recommendedName>
</protein>
<evidence type="ECO:0000256" key="4">
    <source>
        <dbReference type="ARBA" id="ARBA00022507"/>
    </source>
</evidence>
<evidence type="ECO:0000256" key="2">
    <source>
        <dbReference type="ARBA" id="ARBA00010663"/>
    </source>
</evidence>
<dbReference type="GeneTree" id="ENSGT01030000234553"/>
<organism evidence="12 13">
    <name type="scientific">Catagonus wagneri</name>
    <name type="common">Chacoan peccary</name>
    <dbReference type="NCBI Taxonomy" id="51154"/>
    <lineage>
        <taxon>Eukaryota</taxon>
        <taxon>Metazoa</taxon>
        <taxon>Chordata</taxon>
        <taxon>Craniata</taxon>
        <taxon>Vertebrata</taxon>
        <taxon>Euteleostomi</taxon>
        <taxon>Mammalia</taxon>
        <taxon>Eutheria</taxon>
        <taxon>Laurasiatheria</taxon>
        <taxon>Artiodactyla</taxon>
        <taxon>Suina</taxon>
        <taxon>Tayassuidae</taxon>
        <taxon>Catagonus</taxon>
    </lineage>
</organism>
<dbReference type="Pfam" id="PF03402">
    <property type="entry name" value="V1R"/>
    <property type="match status" value="1"/>
</dbReference>
<accession>A0A8C3YNL2</accession>
<dbReference type="Proteomes" id="UP000694540">
    <property type="component" value="Unplaced"/>
</dbReference>
<evidence type="ECO:0000256" key="3">
    <source>
        <dbReference type="ARBA" id="ARBA00022475"/>
    </source>
</evidence>
<feature type="transmembrane region" description="Helical" evidence="11">
    <location>
        <begin position="80"/>
        <end position="100"/>
    </location>
</feature>
<keyword evidence="8 11" id="KW-0472">Membrane</keyword>
<evidence type="ECO:0000256" key="11">
    <source>
        <dbReference type="RuleBase" id="RU364061"/>
    </source>
</evidence>
<dbReference type="GO" id="GO:0005886">
    <property type="term" value="C:plasma membrane"/>
    <property type="evidence" value="ECO:0007669"/>
    <property type="project" value="UniProtKB-SubCell"/>
</dbReference>
<evidence type="ECO:0000256" key="10">
    <source>
        <dbReference type="ARBA" id="ARBA00023224"/>
    </source>
</evidence>
<dbReference type="Gene3D" id="1.20.1070.10">
    <property type="entry name" value="Rhodopsin 7-helix transmembrane proteins"/>
    <property type="match status" value="1"/>
</dbReference>
<comment type="similarity">
    <text evidence="2 11">Belongs to the G-protein coupled receptor 1 family.</text>
</comment>
<feature type="transmembrane region" description="Helical" evidence="11">
    <location>
        <begin position="168"/>
        <end position="197"/>
    </location>
</feature>
<comment type="subcellular location">
    <subcellularLocation>
        <location evidence="1 11">Cell membrane</location>
        <topology evidence="1 11">Multi-pass membrane protein</topology>
    </subcellularLocation>
</comment>
<keyword evidence="5 11" id="KW-0812">Transmembrane</keyword>
<keyword evidence="13" id="KW-1185">Reference proteome</keyword>
<reference evidence="12" key="2">
    <citation type="submission" date="2025-09" db="UniProtKB">
        <authorList>
            <consortium name="Ensembl"/>
        </authorList>
    </citation>
    <scope>IDENTIFICATION</scope>
</reference>
<keyword evidence="3 11" id="KW-1003">Cell membrane</keyword>
<feature type="transmembrane region" description="Helical" evidence="11">
    <location>
        <begin position="21"/>
        <end position="41"/>
    </location>
</feature>
<dbReference type="Ensembl" id="ENSCWAT00000028272.1">
    <property type="protein sequence ID" value="ENSCWAP00000026085.1"/>
    <property type="gene ID" value="ENSCWAG00000019729.1"/>
</dbReference>
<evidence type="ECO:0000313" key="13">
    <source>
        <dbReference type="Proteomes" id="UP000694540"/>
    </source>
</evidence>
<sequence length="273" mass="30799">MVENNKFLGMTTKRNPFFSQAGIRISANIFLLLVHILTFLLGSDHTVMLITVGFMTICISEPVNFGDDIKCKLVLYLYKLMWGPSIYTTCLLSVLQALTLNPRSSYLAKCKHRSLTQRLSCFLFLCVFNVFFSTHFSISTIATPNVTLARLPFVTESRSLTLKLLPQAMFFTVMSFRVVTFIRLMTLSSGYMVILLYRHQRQTQHLHGTKLSPKASPEDRATQTILLLMGIFVLMYFVDCMLSSLITVCYTQNAVPASCKNCPLFSGLCTASD</sequence>
<name>A0A8C3YNL2_9CETA</name>
<reference evidence="12" key="1">
    <citation type="submission" date="2025-08" db="UniProtKB">
        <authorList>
            <consortium name="Ensembl"/>
        </authorList>
    </citation>
    <scope>IDENTIFICATION</scope>
</reference>
<evidence type="ECO:0000256" key="8">
    <source>
        <dbReference type="ARBA" id="ARBA00023136"/>
    </source>
</evidence>
<dbReference type="GO" id="GO:0019236">
    <property type="term" value="P:response to pheromone"/>
    <property type="evidence" value="ECO:0007669"/>
    <property type="project" value="UniProtKB-KW"/>
</dbReference>
<dbReference type="SUPFAM" id="SSF81321">
    <property type="entry name" value="Family A G protein-coupled receptor-like"/>
    <property type="match status" value="1"/>
</dbReference>
<evidence type="ECO:0000256" key="6">
    <source>
        <dbReference type="ARBA" id="ARBA00022989"/>
    </source>
</evidence>
<keyword evidence="9 11" id="KW-0675">Receptor</keyword>
<keyword evidence="4 11" id="KW-0589">Pheromone response</keyword>
<dbReference type="InterPro" id="IPR004072">
    <property type="entry name" value="Vmron_rcpt_1"/>
</dbReference>
<evidence type="ECO:0000256" key="5">
    <source>
        <dbReference type="ARBA" id="ARBA00022692"/>
    </source>
</evidence>
<evidence type="ECO:0000256" key="7">
    <source>
        <dbReference type="ARBA" id="ARBA00023040"/>
    </source>
</evidence>
<feature type="transmembrane region" description="Helical" evidence="11">
    <location>
        <begin position="224"/>
        <end position="246"/>
    </location>
</feature>